<feature type="transmembrane region" description="Helical" evidence="9">
    <location>
        <begin position="119"/>
        <end position="141"/>
    </location>
</feature>
<dbReference type="AlphaFoldDB" id="A0ABD0J2D3"/>
<comment type="subcellular location">
    <subcellularLocation>
        <location evidence="1">Cell membrane</location>
        <topology evidence="1">Multi-pass membrane protein</topology>
    </subcellularLocation>
</comment>
<dbReference type="SUPFAM" id="SSF81338">
    <property type="entry name" value="Aquaporin-like"/>
    <property type="match status" value="1"/>
</dbReference>
<evidence type="ECO:0000256" key="9">
    <source>
        <dbReference type="SAM" id="Phobius"/>
    </source>
</evidence>
<keyword evidence="5 8" id="KW-0812">Transmembrane</keyword>
<dbReference type="InterPro" id="IPR000425">
    <property type="entry name" value="MIP"/>
</dbReference>
<dbReference type="InterPro" id="IPR023271">
    <property type="entry name" value="Aquaporin-like"/>
</dbReference>
<evidence type="ECO:0008006" key="12">
    <source>
        <dbReference type="Google" id="ProtNLM"/>
    </source>
</evidence>
<keyword evidence="6 9" id="KW-1133">Transmembrane helix</keyword>
<evidence type="ECO:0000256" key="8">
    <source>
        <dbReference type="RuleBase" id="RU000477"/>
    </source>
</evidence>
<evidence type="ECO:0000313" key="10">
    <source>
        <dbReference type="EMBL" id="KAK7452795.1"/>
    </source>
</evidence>
<comment type="similarity">
    <text evidence="2 8">Belongs to the MIP/aquaporin (TC 1.A.8) family.</text>
</comment>
<dbReference type="PANTHER" id="PTHR19139">
    <property type="entry name" value="AQUAPORIN TRANSPORTER"/>
    <property type="match status" value="1"/>
</dbReference>
<accession>A0ABD0J2D3</accession>
<keyword evidence="7 9" id="KW-0472">Membrane</keyword>
<reference evidence="10 11" key="1">
    <citation type="journal article" date="2023" name="Sci. Data">
        <title>Genome assembly of the Korean intertidal mud-creeper Batillaria attramentaria.</title>
        <authorList>
            <person name="Patra A.K."/>
            <person name="Ho P.T."/>
            <person name="Jun S."/>
            <person name="Lee S.J."/>
            <person name="Kim Y."/>
            <person name="Won Y.J."/>
        </authorList>
    </citation>
    <scope>NUCLEOTIDE SEQUENCE [LARGE SCALE GENOMIC DNA]</scope>
    <source>
        <strain evidence="10">Wonlab-2016</strain>
    </source>
</reference>
<evidence type="ECO:0000256" key="5">
    <source>
        <dbReference type="ARBA" id="ARBA00022692"/>
    </source>
</evidence>
<evidence type="ECO:0000256" key="1">
    <source>
        <dbReference type="ARBA" id="ARBA00004651"/>
    </source>
</evidence>
<organism evidence="10 11">
    <name type="scientific">Batillaria attramentaria</name>
    <dbReference type="NCBI Taxonomy" id="370345"/>
    <lineage>
        <taxon>Eukaryota</taxon>
        <taxon>Metazoa</taxon>
        <taxon>Spiralia</taxon>
        <taxon>Lophotrochozoa</taxon>
        <taxon>Mollusca</taxon>
        <taxon>Gastropoda</taxon>
        <taxon>Caenogastropoda</taxon>
        <taxon>Sorbeoconcha</taxon>
        <taxon>Cerithioidea</taxon>
        <taxon>Batillariidae</taxon>
        <taxon>Batillaria</taxon>
    </lineage>
</organism>
<gene>
    <name evidence="10" type="ORF">BaRGS_00039711</name>
</gene>
<dbReference type="PANTHER" id="PTHR19139:SF199">
    <property type="entry name" value="MIP17260P"/>
    <property type="match status" value="1"/>
</dbReference>
<protein>
    <recommendedName>
        <fullName evidence="12">Aquaporin</fullName>
    </recommendedName>
</protein>
<evidence type="ECO:0000256" key="2">
    <source>
        <dbReference type="ARBA" id="ARBA00006175"/>
    </source>
</evidence>
<feature type="transmembrane region" description="Helical" evidence="9">
    <location>
        <begin position="193"/>
        <end position="213"/>
    </location>
</feature>
<comment type="caution">
    <text evidence="10">The sequence shown here is derived from an EMBL/GenBank/DDBJ whole genome shotgun (WGS) entry which is preliminary data.</text>
</comment>
<keyword evidence="11" id="KW-1185">Reference proteome</keyword>
<feature type="transmembrane region" description="Helical" evidence="9">
    <location>
        <begin position="77"/>
        <end position="99"/>
    </location>
</feature>
<evidence type="ECO:0000256" key="6">
    <source>
        <dbReference type="ARBA" id="ARBA00022989"/>
    </source>
</evidence>
<name>A0ABD0J2D3_9CAEN</name>
<dbReference type="InterPro" id="IPR022357">
    <property type="entry name" value="MIP_CS"/>
</dbReference>
<dbReference type="InterPro" id="IPR034294">
    <property type="entry name" value="Aquaporin_transptr"/>
</dbReference>
<evidence type="ECO:0000256" key="3">
    <source>
        <dbReference type="ARBA" id="ARBA00022448"/>
    </source>
</evidence>
<dbReference type="Gene3D" id="1.20.1080.10">
    <property type="entry name" value="Glycerol uptake facilitator protein"/>
    <property type="match status" value="1"/>
</dbReference>
<evidence type="ECO:0000313" key="11">
    <source>
        <dbReference type="Proteomes" id="UP001519460"/>
    </source>
</evidence>
<evidence type="ECO:0000256" key="4">
    <source>
        <dbReference type="ARBA" id="ARBA00022475"/>
    </source>
</evidence>
<evidence type="ECO:0000256" key="7">
    <source>
        <dbReference type="ARBA" id="ARBA00023136"/>
    </source>
</evidence>
<feature type="transmembrane region" description="Helical" evidence="9">
    <location>
        <begin position="40"/>
        <end position="65"/>
    </location>
</feature>
<dbReference type="Pfam" id="PF00230">
    <property type="entry name" value="MIP"/>
    <property type="match status" value="1"/>
</dbReference>
<feature type="transmembrane region" description="Helical" evidence="9">
    <location>
        <begin position="162"/>
        <end position="181"/>
    </location>
</feature>
<keyword evidence="4" id="KW-1003">Cell membrane</keyword>
<proteinExistence type="inferred from homology"/>
<sequence>MSIHSLNTYTPRATAEPPSTARLVCRQLMDLELEDLRSGAFWKAVVAEFIGCFFLVYFGVGAGLCGPDEPPPSLVEVTLSAGFFIAAILTALTAVSGAHVNPAVSLGFLVARQCSFVRFVFYVIAQSAGSITGAALLRAVTPESKIGNLGLLLPPPDVTTEQALMAEFMITFLLLFCIIAMVDSGRSDVKGSVPFIVGLVVCVNIFYATVVPLGGPSLPLSKTVVSLDYTGDSTAASQTDERIRLCQSWSRVMHGLSSHDYLYGRTSPWGERCVPLLYARQIYYFTGLACDLGLCRG</sequence>
<keyword evidence="3 8" id="KW-0813">Transport</keyword>
<dbReference type="GO" id="GO:0005886">
    <property type="term" value="C:plasma membrane"/>
    <property type="evidence" value="ECO:0007669"/>
    <property type="project" value="UniProtKB-SubCell"/>
</dbReference>
<dbReference type="PROSITE" id="PS00221">
    <property type="entry name" value="MIP"/>
    <property type="match status" value="1"/>
</dbReference>
<dbReference type="Proteomes" id="UP001519460">
    <property type="component" value="Unassembled WGS sequence"/>
</dbReference>
<dbReference type="PRINTS" id="PR00783">
    <property type="entry name" value="MINTRINSICP"/>
</dbReference>
<dbReference type="EMBL" id="JACVVK020000716">
    <property type="protein sequence ID" value="KAK7452795.1"/>
    <property type="molecule type" value="Genomic_DNA"/>
</dbReference>